<dbReference type="PANTHER" id="PTHR48016">
    <property type="entry name" value="MAP KINASE KINASE KINASE SSK2-RELATED-RELATED"/>
    <property type="match status" value="1"/>
</dbReference>
<evidence type="ECO:0000256" key="1">
    <source>
        <dbReference type="ARBA" id="ARBA00022679"/>
    </source>
</evidence>
<name>A0A819S1D3_9BILA</name>
<evidence type="ECO:0000256" key="4">
    <source>
        <dbReference type="ARBA" id="ARBA00022840"/>
    </source>
</evidence>
<evidence type="ECO:0000256" key="2">
    <source>
        <dbReference type="ARBA" id="ARBA00022741"/>
    </source>
</evidence>
<keyword evidence="2" id="KW-0547">Nucleotide-binding</keyword>
<dbReference type="AlphaFoldDB" id="A0A819S1D3"/>
<evidence type="ECO:0000313" key="6">
    <source>
        <dbReference type="EMBL" id="CAF4055673.1"/>
    </source>
</evidence>
<comment type="caution">
    <text evidence="6">The sequence shown here is derived from an EMBL/GenBank/DDBJ whole genome shotgun (WGS) entry which is preliminary data.</text>
</comment>
<dbReference type="GO" id="GO:0004672">
    <property type="term" value="F:protein kinase activity"/>
    <property type="evidence" value="ECO:0007669"/>
    <property type="project" value="InterPro"/>
</dbReference>
<dbReference type="SUPFAM" id="SSF56112">
    <property type="entry name" value="Protein kinase-like (PK-like)"/>
    <property type="match status" value="1"/>
</dbReference>
<dbReference type="PROSITE" id="PS50011">
    <property type="entry name" value="PROTEIN_KINASE_DOM"/>
    <property type="match status" value="1"/>
</dbReference>
<keyword evidence="1" id="KW-0808">Transferase</keyword>
<dbReference type="Gene3D" id="1.10.510.10">
    <property type="entry name" value="Transferase(Phosphotransferase) domain 1"/>
    <property type="match status" value="1"/>
</dbReference>
<reference evidence="6" key="1">
    <citation type="submission" date="2021-02" db="EMBL/GenBank/DDBJ databases">
        <authorList>
            <person name="Nowell W R."/>
        </authorList>
    </citation>
    <scope>NUCLEOTIDE SEQUENCE</scope>
</reference>
<dbReference type="InterPro" id="IPR000719">
    <property type="entry name" value="Prot_kinase_dom"/>
</dbReference>
<evidence type="ECO:0000259" key="5">
    <source>
        <dbReference type="PROSITE" id="PS50011"/>
    </source>
</evidence>
<evidence type="ECO:0000313" key="7">
    <source>
        <dbReference type="Proteomes" id="UP000663874"/>
    </source>
</evidence>
<sequence>MQYFKPPEPEYVYQSDIWALGCTIIEMLTGKLPWTNVTRPHEERIYIQNQLLAKKGPPIPDELKTEHEAYDFIQLCLTPDVNERPLAKALLDHPYPRVRTDS</sequence>
<accession>A0A819S1D3</accession>
<dbReference type="Proteomes" id="UP000663874">
    <property type="component" value="Unassembled WGS sequence"/>
</dbReference>
<keyword evidence="3" id="KW-0418">Kinase</keyword>
<organism evidence="6 7">
    <name type="scientific">Rotaria sordida</name>
    <dbReference type="NCBI Taxonomy" id="392033"/>
    <lineage>
        <taxon>Eukaryota</taxon>
        <taxon>Metazoa</taxon>
        <taxon>Spiralia</taxon>
        <taxon>Gnathifera</taxon>
        <taxon>Rotifera</taxon>
        <taxon>Eurotatoria</taxon>
        <taxon>Bdelloidea</taxon>
        <taxon>Philodinida</taxon>
        <taxon>Philodinidae</taxon>
        <taxon>Rotaria</taxon>
    </lineage>
</organism>
<feature type="domain" description="Protein kinase" evidence="5">
    <location>
        <begin position="1"/>
        <end position="96"/>
    </location>
</feature>
<proteinExistence type="predicted"/>
<protein>
    <recommendedName>
        <fullName evidence="5">Protein kinase domain-containing protein</fullName>
    </recommendedName>
</protein>
<gene>
    <name evidence="6" type="ORF">FNK824_LOCUS28958</name>
</gene>
<dbReference type="GO" id="GO:0005524">
    <property type="term" value="F:ATP binding"/>
    <property type="evidence" value="ECO:0007669"/>
    <property type="project" value="UniProtKB-KW"/>
</dbReference>
<dbReference type="InterPro" id="IPR050538">
    <property type="entry name" value="MAP_kinase_kinase_kinase"/>
</dbReference>
<keyword evidence="4" id="KW-0067">ATP-binding</keyword>
<dbReference type="PANTHER" id="PTHR48016:SF56">
    <property type="entry name" value="MAPKK KINASE"/>
    <property type="match status" value="1"/>
</dbReference>
<dbReference type="InterPro" id="IPR011009">
    <property type="entry name" value="Kinase-like_dom_sf"/>
</dbReference>
<dbReference type="Pfam" id="PF00069">
    <property type="entry name" value="Pkinase"/>
    <property type="match status" value="1"/>
</dbReference>
<dbReference type="EMBL" id="CAJOBE010008186">
    <property type="protein sequence ID" value="CAF4055673.1"/>
    <property type="molecule type" value="Genomic_DNA"/>
</dbReference>
<evidence type="ECO:0000256" key="3">
    <source>
        <dbReference type="ARBA" id="ARBA00022777"/>
    </source>
</evidence>